<accession>A0A7Z7QRQ7</accession>
<dbReference type="Proteomes" id="UP000264146">
    <property type="component" value="Chromosome"/>
</dbReference>
<name>A0A7Z7QRQ7_STASC</name>
<dbReference type="SUPFAM" id="SSF55347">
    <property type="entry name" value="Glyceraldehyde-3-phosphate dehydrogenase-like, C-terminal domain"/>
    <property type="match status" value="1"/>
</dbReference>
<dbReference type="Gene3D" id="3.30.360.10">
    <property type="entry name" value="Dihydrodipicolinate Reductase, domain 2"/>
    <property type="match status" value="1"/>
</dbReference>
<evidence type="ECO:0000313" key="6">
    <source>
        <dbReference type="EMBL" id="NHA35122.1"/>
    </source>
</evidence>
<organism evidence="7">
    <name type="scientific">Staphylococcus schleiferi</name>
    <dbReference type="NCBI Taxonomy" id="1295"/>
    <lineage>
        <taxon>Bacteria</taxon>
        <taxon>Bacillati</taxon>
        <taxon>Bacillota</taxon>
        <taxon>Bacilli</taxon>
        <taxon>Bacillales</taxon>
        <taxon>Staphylococcaceae</taxon>
        <taxon>Staphylococcus</taxon>
    </lineage>
</organism>
<keyword evidence="9" id="KW-1185">Reference proteome</keyword>
<dbReference type="InterPro" id="IPR051317">
    <property type="entry name" value="Gfo/Idh/MocA_oxidoreduct"/>
</dbReference>
<comment type="similarity">
    <text evidence="1">Belongs to the Gfo/Idh/MocA family.</text>
</comment>
<dbReference type="Proteomes" id="UP000572988">
    <property type="component" value="Unassembled WGS sequence"/>
</dbReference>
<dbReference type="EC" id="1.-.-.-" evidence="7"/>
<feature type="domain" description="Gfo/Idh/MocA-like oxidoreductase N-terminal" evidence="3">
    <location>
        <begin position="2"/>
        <end position="113"/>
    </location>
</feature>
<protein>
    <submittedName>
        <fullName evidence="6">Gfo/Idh/MocA family oxidoreductase</fullName>
    </submittedName>
    <submittedName>
        <fullName evidence="7">Putative oxidoreductase</fullName>
        <ecNumber evidence="7">1.-.-.-</ecNumber>
    </submittedName>
</protein>
<dbReference type="EMBL" id="UHEF01000001">
    <property type="protein sequence ID" value="SUM90217.1"/>
    <property type="molecule type" value="Genomic_DNA"/>
</dbReference>
<gene>
    <name evidence="7" type="primary">ycjS_1</name>
    <name evidence="6" type="ORF">C1O36_11705</name>
    <name evidence="7" type="ORF">NCTC12218_02286</name>
</gene>
<evidence type="ECO:0000313" key="7">
    <source>
        <dbReference type="EMBL" id="SUM90217.1"/>
    </source>
</evidence>
<dbReference type="GO" id="GO:0000166">
    <property type="term" value="F:nucleotide binding"/>
    <property type="evidence" value="ECO:0007669"/>
    <property type="project" value="InterPro"/>
</dbReference>
<dbReference type="InterPro" id="IPR036291">
    <property type="entry name" value="NAD(P)-bd_dom_sf"/>
</dbReference>
<evidence type="ECO:0000256" key="1">
    <source>
        <dbReference type="ARBA" id="ARBA00010928"/>
    </source>
</evidence>
<proteinExistence type="inferred from homology"/>
<evidence type="ECO:0000259" key="4">
    <source>
        <dbReference type="Pfam" id="PF02894"/>
    </source>
</evidence>
<dbReference type="InterPro" id="IPR000683">
    <property type="entry name" value="Gfo/Idh/MocA-like_OxRdtase_N"/>
</dbReference>
<reference evidence="7" key="2">
    <citation type="submission" date="2018-06" db="EMBL/GenBank/DDBJ databases">
        <authorList>
            <consortium name="Pathogen Informatics"/>
            <person name="Doyle S."/>
        </authorList>
    </citation>
    <scope>NUCLEOTIDE SEQUENCE [LARGE SCALE GENOMIC DNA]</scope>
    <source>
        <strain evidence="7">NCTC12218</strain>
    </source>
</reference>
<evidence type="ECO:0000313" key="9">
    <source>
        <dbReference type="Proteomes" id="UP000572988"/>
    </source>
</evidence>
<reference evidence="6 9" key="1">
    <citation type="submission" date="2018-01" db="EMBL/GenBank/DDBJ databases">
        <title>Complete genome sequence of Staphylococcus Scheliferi isolated from human.</title>
        <authorList>
            <person name="Abouelkhair M.A."/>
            <person name="Bemis D.A."/>
            <person name="Kania S.A."/>
        </authorList>
    </citation>
    <scope>NUCLEOTIDE SEQUENCE [LARGE SCALE GENOMIC DNA]</scope>
    <source>
        <strain evidence="6 9">ATCC 43808</strain>
    </source>
</reference>
<evidence type="ECO:0000313" key="5">
    <source>
        <dbReference type="EMBL" id="CAD7360609.1"/>
    </source>
</evidence>
<dbReference type="RefSeq" id="WP_016424331.1">
    <property type="nucleotide sequence ID" value="NZ_CABKRV010000001.1"/>
</dbReference>
<dbReference type="Gene3D" id="3.40.50.720">
    <property type="entry name" value="NAD(P)-binding Rossmann-like Domain"/>
    <property type="match status" value="1"/>
</dbReference>
<dbReference type="AlphaFoldDB" id="A0A7Z7QRQ7"/>
<evidence type="ECO:0000259" key="3">
    <source>
        <dbReference type="Pfam" id="PF01408"/>
    </source>
</evidence>
<feature type="domain" description="Gfo/Idh/MocA-like oxidoreductase C-terminal" evidence="4">
    <location>
        <begin position="132"/>
        <end position="346"/>
    </location>
</feature>
<dbReference type="GO" id="GO:0016491">
    <property type="term" value="F:oxidoreductase activity"/>
    <property type="evidence" value="ECO:0007669"/>
    <property type="project" value="UniProtKB-KW"/>
</dbReference>
<dbReference type="InterPro" id="IPR004104">
    <property type="entry name" value="Gfo/Idh/MocA-like_OxRdtase_C"/>
</dbReference>
<dbReference type="PANTHER" id="PTHR43708:SF5">
    <property type="entry name" value="CONSERVED EXPRESSED OXIDOREDUCTASE (EUROFUNG)-RELATED"/>
    <property type="match status" value="1"/>
</dbReference>
<evidence type="ECO:0000313" key="8">
    <source>
        <dbReference type="Proteomes" id="UP000264146"/>
    </source>
</evidence>
<dbReference type="EMBL" id="POVK01000060">
    <property type="protein sequence ID" value="NHA35122.1"/>
    <property type="molecule type" value="Genomic_DNA"/>
</dbReference>
<dbReference type="Pfam" id="PF01408">
    <property type="entry name" value="GFO_IDH_MocA"/>
    <property type="match status" value="1"/>
</dbReference>
<dbReference type="EMBL" id="LR962863">
    <property type="protein sequence ID" value="CAD7360609.1"/>
    <property type="molecule type" value="Genomic_DNA"/>
</dbReference>
<sequence length="348" mass="39566">MIKYGIIGTGGIAKVHAEIINNLSGVCLYGAHDIVDSNLEKFCLDFNTTAYRDIHDMLSKVDTVIICSPNFCHVDHIVKSLDYSCDVLCEKPLTVNLTESNIIRSYNNKTNNIKSINLNYRNLAVIKKIITLIENDKIGEIISIHMSFLKNSAYRRKNFTWRDDGTSKLSSGALGDLGVHLLDLATYITNSQVKVETIKTKMMTKVKHKSNNLVQVDDHSETFFITNHGQHIHIETSKACEKELCGFHINISGYNGEIKFSSKKGGVIIVSNNNVQEIIPLEDRIYIDPENEFYGWKDSFYYTHLNLLEAIKNKKETSISTFEDGLRAQEVLEHCINSHKQKQYIKQK</sequence>
<dbReference type="SUPFAM" id="SSF51735">
    <property type="entry name" value="NAD(P)-binding Rossmann-fold domains"/>
    <property type="match status" value="1"/>
</dbReference>
<dbReference type="PANTHER" id="PTHR43708">
    <property type="entry name" value="CONSERVED EXPRESSED OXIDOREDUCTASE (EUROFUNG)"/>
    <property type="match status" value="1"/>
</dbReference>
<reference evidence="5 8" key="3">
    <citation type="submission" date="2020-11" db="EMBL/GenBank/DDBJ databases">
        <authorList>
            <consortium name="Pathogen Informatics"/>
        </authorList>
    </citation>
    <scope>NUCLEOTIDE SEQUENCE [LARGE SCALE GENOMIC DNA]</scope>
    <source>
        <strain evidence="5 8">NCTC12218</strain>
    </source>
</reference>
<keyword evidence="2 7" id="KW-0560">Oxidoreductase</keyword>
<evidence type="ECO:0000256" key="2">
    <source>
        <dbReference type="ARBA" id="ARBA00023002"/>
    </source>
</evidence>
<dbReference type="Pfam" id="PF02894">
    <property type="entry name" value="GFO_IDH_MocA_C"/>
    <property type="match status" value="1"/>
</dbReference>